<dbReference type="Pfam" id="PF12836">
    <property type="entry name" value="HHH_3"/>
    <property type="match status" value="1"/>
</dbReference>
<feature type="compositionally biased region" description="Basic and acidic residues" evidence="1">
    <location>
        <begin position="37"/>
        <end position="49"/>
    </location>
</feature>
<evidence type="ECO:0000313" key="4">
    <source>
        <dbReference type="Proteomes" id="UP000515679"/>
    </source>
</evidence>
<dbReference type="PANTHER" id="PTHR21180:SF32">
    <property type="entry name" value="ENDONUCLEASE_EXONUCLEASE_PHOSPHATASE FAMILY DOMAIN-CONTAINING PROTEIN 1"/>
    <property type="match status" value="1"/>
</dbReference>
<feature type="domain" description="Helix-hairpin-helix DNA-binding motif class 1" evidence="2">
    <location>
        <begin position="118"/>
        <end position="137"/>
    </location>
</feature>
<dbReference type="InterPro" id="IPR004509">
    <property type="entry name" value="Competence_ComEA_HhH"/>
</dbReference>
<dbReference type="Gene3D" id="1.10.150.320">
    <property type="entry name" value="Photosystem II 12 kDa extrinsic protein"/>
    <property type="match status" value="1"/>
</dbReference>
<dbReference type="GO" id="GO:0015627">
    <property type="term" value="C:type II protein secretion system complex"/>
    <property type="evidence" value="ECO:0007669"/>
    <property type="project" value="TreeGrafter"/>
</dbReference>
<dbReference type="NCBIfam" id="TIGR00426">
    <property type="entry name" value="competence protein ComEA helix-hairpin-helix repeat region"/>
    <property type="match status" value="1"/>
</dbReference>
<feature type="compositionally biased region" description="Low complexity" evidence="1">
    <location>
        <begin position="61"/>
        <end position="77"/>
    </location>
</feature>
<dbReference type="EMBL" id="CP041969">
    <property type="protein sequence ID" value="QMV40471.1"/>
    <property type="molecule type" value="Genomic_DNA"/>
</dbReference>
<feature type="domain" description="Helix-hairpin-helix DNA-binding motif class 1" evidence="2">
    <location>
        <begin position="88"/>
        <end position="107"/>
    </location>
</feature>
<reference evidence="3 4" key="1">
    <citation type="submission" date="2019-07" db="EMBL/GenBank/DDBJ databases">
        <authorList>
            <person name="Kim J.K."/>
            <person name="Cheong H.-M."/>
            <person name="Choi Y."/>
            <person name="Hwang K.J."/>
            <person name="Lee S."/>
            <person name="Choi C."/>
        </authorList>
    </citation>
    <scope>NUCLEOTIDE SEQUENCE [LARGE SCALE GENOMIC DNA]</scope>
    <source>
        <strain evidence="3 4">KS 22</strain>
    </source>
</reference>
<dbReference type="GO" id="GO:0006281">
    <property type="term" value="P:DNA repair"/>
    <property type="evidence" value="ECO:0007669"/>
    <property type="project" value="InterPro"/>
</dbReference>
<dbReference type="GO" id="GO:0003677">
    <property type="term" value="F:DNA binding"/>
    <property type="evidence" value="ECO:0007669"/>
    <property type="project" value="InterPro"/>
</dbReference>
<feature type="region of interest" description="Disordered" evidence="1">
    <location>
        <begin position="1"/>
        <end position="79"/>
    </location>
</feature>
<keyword evidence="4" id="KW-1185">Reference proteome</keyword>
<dbReference type="AlphaFoldDB" id="A0A7G5BU37"/>
<dbReference type="GO" id="GO:0015628">
    <property type="term" value="P:protein secretion by the type II secretion system"/>
    <property type="evidence" value="ECO:0007669"/>
    <property type="project" value="TreeGrafter"/>
</dbReference>
<gene>
    <name evidence="3" type="ORF">FPL14_04080</name>
</gene>
<sequence length="144" mass="15080">MAEWTPANEPLQTAIQALTDHAAAPSTESAPSASRLPSKEAVPDARSDQAEPSPGSRQTTEPAASSGASPAPAESSSRLLDLNLATQDQLETLPGIGPSKAKAILSYRDQHNGFRSVDQLLEVKGIGPKVFERISVLVQAAARQ</sequence>
<feature type="compositionally biased region" description="Low complexity" evidence="1">
    <location>
        <begin position="22"/>
        <end position="34"/>
    </location>
</feature>
<dbReference type="KEGG" id="cchl:FPL14_04080"/>
<dbReference type="SUPFAM" id="SSF47781">
    <property type="entry name" value="RuvA domain 2-like"/>
    <property type="match status" value="1"/>
</dbReference>
<dbReference type="InterPro" id="IPR003583">
    <property type="entry name" value="Hlx-hairpin-Hlx_DNA-bd_motif"/>
</dbReference>
<dbReference type="InterPro" id="IPR010994">
    <property type="entry name" value="RuvA_2-like"/>
</dbReference>
<dbReference type="Proteomes" id="UP000515679">
    <property type="component" value="Chromosome"/>
</dbReference>
<evidence type="ECO:0000259" key="2">
    <source>
        <dbReference type="SMART" id="SM00278"/>
    </source>
</evidence>
<organism evidence="3 4">
    <name type="scientific">Cohnella cholangitidis</name>
    <dbReference type="NCBI Taxonomy" id="2598458"/>
    <lineage>
        <taxon>Bacteria</taxon>
        <taxon>Bacillati</taxon>
        <taxon>Bacillota</taxon>
        <taxon>Bacilli</taxon>
        <taxon>Bacillales</taxon>
        <taxon>Paenibacillaceae</taxon>
        <taxon>Cohnella</taxon>
    </lineage>
</organism>
<evidence type="ECO:0000256" key="1">
    <source>
        <dbReference type="SAM" id="MobiDB-lite"/>
    </source>
</evidence>
<proteinExistence type="predicted"/>
<dbReference type="SMART" id="SM00278">
    <property type="entry name" value="HhH1"/>
    <property type="match status" value="2"/>
</dbReference>
<protein>
    <submittedName>
        <fullName evidence="3">Helix-hairpin-helix domain-containing protein</fullName>
    </submittedName>
</protein>
<dbReference type="PANTHER" id="PTHR21180">
    <property type="entry name" value="ENDONUCLEASE/EXONUCLEASE/PHOSPHATASE FAMILY DOMAIN-CONTAINING PROTEIN 1"/>
    <property type="match status" value="1"/>
</dbReference>
<dbReference type="InterPro" id="IPR051675">
    <property type="entry name" value="Endo/Exo/Phosphatase_dom_1"/>
</dbReference>
<accession>A0A7G5BU37</accession>
<name>A0A7G5BU37_9BACL</name>
<evidence type="ECO:0000313" key="3">
    <source>
        <dbReference type="EMBL" id="QMV40471.1"/>
    </source>
</evidence>